<evidence type="ECO:0000256" key="4">
    <source>
        <dbReference type="ARBA" id="ARBA00022927"/>
    </source>
</evidence>
<dbReference type="PANTHER" id="PTHR23137">
    <property type="entry name" value="VESICLE TRANSPORT PROTEIN-RELATED"/>
    <property type="match status" value="1"/>
</dbReference>
<dbReference type="Pfam" id="PF04178">
    <property type="entry name" value="Got1"/>
    <property type="match status" value="1"/>
</dbReference>
<dbReference type="GO" id="GO:0016020">
    <property type="term" value="C:membrane"/>
    <property type="evidence" value="ECO:0007669"/>
    <property type="project" value="UniProtKB-SubCell"/>
</dbReference>
<accession>A0A0N0P8A7</accession>
<keyword evidence="3 8" id="KW-0812">Transmembrane</keyword>
<keyword evidence="4 8" id="KW-0653">Protein transport</keyword>
<evidence type="ECO:0000256" key="1">
    <source>
        <dbReference type="ARBA" id="ARBA00004141"/>
    </source>
</evidence>
<keyword evidence="2 8" id="KW-0813">Transport</keyword>
<dbReference type="AlphaFoldDB" id="A0A0N0P8A7"/>
<evidence type="ECO:0000256" key="8">
    <source>
        <dbReference type="RuleBase" id="RU363111"/>
    </source>
</evidence>
<protein>
    <recommendedName>
        <fullName evidence="8">Vesicle transport protein</fullName>
    </recommendedName>
</protein>
<comment type="similarity">
    <text evidence="7 8">Belongs to the SFT2 family.</text>
</comment>
<gene>
    <name evidence="9" type="ORF">ABL78_1630</name>
</gene>
<reference evidence="9 10" key="1">
    <citation type="journal article" date="2015" name="PLoS Pathog.">
        <title>Leptomonas seymouri: Adaptations to the Dixenous Life Cycle Analyzed by Genome Sequencing, Transcriptome Profiling and Co-infection with Leishmania donovani.</title>
        <authorList>
            <person name="Kraeva N."/>
            <person name="Butenko A."/>
            <person name="Hlavacova J."/>
            <person name="Kostygov A."/>
            <person name="Myskova J."/>
            <person name="Grybchuk D."/>
            <person name="Lestinova T."/>
            <person name="Votypka J."/>
            <person name="Volf P."/>
            <person name="Opperdoes F."/>
            <person name="Flegontov P."/>
            <person name="Lukes J."/>
            <person name="Yurchenko V."/>
        </authorList>
    </citation>
    <scope>NUCLEOTIDE SEQUENCE [LARGE SCALE GENOMIC DNA]</scope>
    <source>
        <strain evidence="9 10">ATCC 30220</strain>
    </source>
</reference>
<dbReference type="OrthoDB" id="73614at2759"/>
<dbReference type="InterPro" id="IPR007305">
    <property type="entry name" value="Vesicle_transpt_Got1/SFT2"/>
</dbReference>
<dbReference type="VEuPathDB" id="TriTrypDB:Lsey_0027_0480"/>
<dbReference type="InterPro" id="IPR011691">
    <property type="entry name" value="Vesicle_transpt_SFT2"/>
</dbReference>
<keyword evidence="6 8" id="KW-0472">Membrane</keyword>
<evidence type="ECO:0000256" key="3">
    <source>
        <dbReference type="ARBA" id="ARBA00022692"/>
    </source>
</evidence>
<feature type="transmembrane region" description="Helical" evidence="8">
    <location>
        <begin position="97"/>
        <end position="130"/>
    </location>
</feature>
<dbReference type="GO" id="GO:0015031">
    <property type="term" value="P:protein transport"/>
    <property type="evidence" value="ECO:0007669"/>
    <property type="project" value="UniProtKB-KW"/>
</dbReference>
<feature type="transmembrane region" description="Helical" evidence="8">
    <location>
        <begin position="56"/>
        <end position="77"/>
    </location>
</feature>
<dbReference type="GO" id="GO:0016192">
    <property type="term" value="P:vesicle-mediated transport"/>
    <property type="evidence" value="ECO:0007669"/>
    <property type="project" value="InterPro"/>
</dbReference>
<feature type="transmembrane region" description="Helical" evidence="8">
    <location>
        <begin position="32"/>
        <end position="50"/>
    </location>
</feature>
<sequence>MSAVEINEADTLSDSESGQLFKDLTWTQRMQGFLILLSMALFSTLMSWFALGMANYWKYTVLSSLGSFLSMLSTIVLMGPSTQLAYMFDEYRFNASVLYIGSLFLSAFVAIIFQSVLLCIVCSLLQYAALVWYSLSYVPYGRETLVNILLRR</sequence>
<dbReference type="EMBL" id="LJSK01000027">
    <property type="protein sequence ID" value="KPI89297.1"/>
    <property type="molecule type" value="Genomic_DNA"/>
</dbReference>
<evidence type="ECO:0000256" key="5">
    <source>
        <dbReference type="ARBA" id="ARBA00022989"/>
    </source>
</evidence>
<evidence type="ECO:0000256" key="6">
    <source>
        <dbReference type="ARBA" id="ARBA00023136"/>
    </source>
</evidence>
<evidence type="ECO:0000313" key="9">
    <source>
        <dbReference type="EMBL" id="KPI89297.1"/>
    </source>
</evidence>
<dbReference type="GO" id="GO:0005737">
    <property type="term" value="C:cytoplasm"/>
    <property type="evidence" value="ECO:0007669"/>
    <property type="project" value="UniProtKB-ARBA"/>
</dbReference>
<evidence type="ECO:0000313" key="10">
    <source>
        <dbReference type="Proteomes" id="UP000038009"/>
    </source>
</evidence>
<keyword evidence="10" id="KW-1185">Reference proteome</keyword>
<comment type="function">
    <text evidence="8">May be involved in fusion of retrograde transport vesicles derived from an endocytic compartment with the Golgi complex.</text>
</comment>
<organism evidence="9 10">
    <name type="scientific">Leptomonas seymouri</name>
    <dbReference type="NCBI Taxonomy" id="5684"/>
    <lineage>
        <taxon>Eukaryota</taxon>
        <taxon>Discoba</taxon>
        <taxon>Euglenozoa</taxon>
        <taxon>Kinetoplastea</taxon>
        <taxon>Metakinetoplastina</taxon>
        <taxon>Trypanosomatida</taxon>
        <taxon>Trypanosomatidae</taxon>
        <taxon>Leishmaniinae</taxon>
        <taxon>Leptomonas</taxon>
    </lineage>
</organism>
<name>A0A0N0P8A7_LEPSE</name>
<comment type="caution">
    <text evidence="8">Lacks conserved residue(s) required for the propagation of feature annotation.</text>
</comment>
<evidence type="ECO:0000256" key="7">
    <source>
        <dbReference type="ARBA" id="ARBA00025800"/>
    </source>
</evidence>
<proteinExistence type="inferred from homology"/>
<dbReference type="PANTHER" id="PTHR23137:SF38">
    <property type="entry name" value="VESICLE TRANSPORT PROTEIN"/>
    <property type="match status" value="1"/>
</dbReference>
<comment type="caution">
    <text evidence="9">The sequence shown here is derived from an EMBL/GenBank/DDBJ whole genome shotgun (WGS) entry which is preliminary data.</text>
</comment>
<keyword evidence="5 8" id="KW-1133">Transmembrane helix</keyword>
<dbReference type="Proteomes" id="UP000038009">
    <property type="component" value="Unassembled WGS sequence"/>
</dbReference>
<comment type="subcellular location">
    <subcellularLocation>
        <location evidence="1 8">Membrane</location>
        <topology evidence="1 8">Multi-pass membrane protein</topology>
    </subcellularLocation>
</comment>
<dbReference type="OMA" id="RLQCFLG"/>
<dbReference type="GO" id="GO:0012505">
    <property type="term" value="C:endomembrane system"/>
    <property type="evidence" value="ECO:0007669"/>
    <property type="project" value="UniProtKB-ARBA"/>
</dbReference>
<evidence type="ECO:0000256" key="2">
    <source>
        <dbReference type="ARBA" id="ARBA00022448"/>
    </source>
</evidence>